<feature type="domain" description="Zinc-ribbon" evidence="2">
    <location>
        <begin position="3"/>
        <end position="24"/>
    </location>
</feature>
<proteinExistence type="predicted"/>
<evidence type="ECO:0000313" key="3">
    <source>
        <dbReference type="EMBL" id="RFM28072.1"/>
    </source>
</evidence>
<feature type="transmembrane region" description="Helical" evidence="1">
    <location>
        <begin position="98"/>
        <end position="116"/>
    </location>
</feature>
<gene>
    <name evidence="3" type="ORF">DXN05_11090</name>
</gene>
<sequence>MICTSCGTVNAPEARFCKACGHHLYEQQNTGDGGILRKDMLAIAIYFAWDCLVMIVYLVMNKLIRNAYISNYRFIYTTISILSALALMVLFFALQHKILRALTALLLTLHVFSFFIDYL</sequence>
<reference evidence="3 4" key="1">
    <citation type="submission" date="2018-08" db="EMBL/GenBank/DDBJ databases">
        <title>Chitinophagaceae sp. K23C18032701, a novel bacterium isolated from forest soil.</title>
        <authorList>
            <person name="Wang C."/>
        </authorList>
    </citation>
    <scope>NUCLEOTIDE SEQUENCE [LARGE SCALE GENOMIC DNA]</scope>
    <source>
        <strain evidence="3 4">K23C18032701</strain>
    </source>
</reference>
<protein>
    <submittedName>
        <fullName evidence="3">Zinc ribbon domain-containing protein</fullName>
    </submittedName>
</protein>
<evidence type="ECO:0000259" key="2">
    <source>
        <dbReference type="Pfam" id="PF13240"/>
    </source>
</evidence>
<feature type="transmembrane region" description="Helical" evidence="1">
    <location>
        <begin position="72"/>
        <end position="92"/>
    </location>
</feature>
<evidence type="ECO:0000313" key="4">
    <source>
        <dbReference type="Proteomes" id="UP000261284"/>
    </source>
</evidence>
<keyword evidence="1" id="KW-0812">Transmembrane</keyword>
<dbReference type="OrthoDB" id="768485at2"/>
<evidence type="ECO:0000256" key="1">
    <source>
        <dbReference type="SAM" id="Phobius"/>
    </source>
</evidence>
<dbReference type="Proteomes" id="UP000261284">
    <property type="component" value="Unassembled WGS sequence"/>
</dbReference>
<keyword evidence="1" id="KW-1133">Transmembrane helix</keyword>
<accession>A0A3E1NJH3</accession>
<keyword evidence="4" id="KW-1185">Reference proteome</keyword>
<dbReference type="InterPro" id="IPR026870">
    <property type="entry name" value="Zinc_ribbon_dom"/>
</dbReference>
<organism evidence="3 4">
    <name type="scientific">Deminuibacter soli</name>
    <dbReference type="NCBI Taxonomy" id="2291815"/>
    <lineage>
        <taxon>Bacteria</taxon>
        <taxon>Pseudomonadati</taxon>
        <taxon>Bacteroidota</taxon>
        <taxon>Chitinophagia</taxon>
        <taxon>Chitinophagales</taxon>
        <taxon>Chitinophagaceae</taxon>
        <taxon>Deminuibacter</taxon>
    </lineage>
</organism>
<feature type="transmembrane region" description="Helical" evidence="1">
    <location>
        <begin position="40"/>
        <end position="60"/>
    </location>
</feature>
<name>A0A3E1NJH3_9BACT</name>
<dbReference type="AlphaFoldDB" id="A0A3E1NJH3"/>
<dbReference type="Pfam" id="PF13240">
    <property type="entry name" value="Zn_Ribbon_1"/>
    <property type="match status" value="1"/>
</dbReference>
<dbReference type="EMBL" id="QTJU01000003">
    <property type="protein sequence ID" value="RFM28072.1"/>
    <property type="molecule type" value="Genomic_DNA"/>
</dbReference>
<keyword evidence="1" id="KW-0472">Membrane</keyword>
<dbReference type="RefSeq" id="WP_116847318.1">
    <property type="nucleotide sequence ID" value="NZ_QTJU01000003.1"/>
</dbReference>
<comment type="caution">
    <text evidence="3">The sequence shown here is derived from an EMBL/GenBank/DDBJ whole genome shotgun (WGS) entry which is preliminary data.</text>
</comment>